<evidence type="ECO:0000256" key="1">
    <source>
        <dbReference type="SAM" id="MobiDB-lite"/>
    </source>
</evidence>
<dbReference type="InterPro" id="IPR014710">
    <property type="entry name" value="RmlC-like_jellyroll"/>
</dbReference>
<keyword evidence="3" id="KW-1185">Reference proteome</keyword>
<comment type="caution">
    <text evidence="2">The sequence shown here is derived from an EMBL/GenBank/DDBJ whole genome shotgun (WGS) entry which is preliminary data.</text>
</comment>
<reference evidence="2" key="1">
    <citation type="journal article" date="2014" name="Int. J. Syst. Evol. Microbiol.">
        <title>Complete genome sequence of Corynebacterium casei LMG S-19264T (=DSM 44701T), isolated from a smear-ripened cheese.</title>
        <authorList>
            <consortium name="US DOE Joint Genome Institute (JGI-PGF)"/>
            <person name="Walter F."/>
            <person name="Albersmeier A."/>
            <person name="Kalinowski J."/>
            <person name="Ruckert C."/>
        </authorList>
    </citation>
    <scope>NUCLEOTIDE SEQUENCE</scope>
    <source>
        <strain evidence="2">CGMCC 1.14988</strain>
    </source>
</reference>
<sequence length="225" mass="23544">MRGGTGQDGRRLVALAGEGGDGQQGGVAAGEWFGGDVHAGHGLSWTGRGSACASLVTRARPYDGHMDATPPDAPDTPGPAADPAVLPVDLRDYVRFRDAAATRVRVFATPRLALDLWCLQPQQATGVLHDPERDTSYTVVGGRSWFVTDEGEIGLDPMGALLVRAGTVHGIDNRAPDPLIVLAVTSPPDPTPPDVPEADDGLAIRYDEAAPGPLRRALTRFLGGD</sequence>
<evidence type="ECO:0000313" key="3">
    <source>
        <dbReference type="Proteomes" id="UP000650511"/>
    </source>
</evidence>
<reference evidence="2" key="2">
    <citation type="submission" date="2020-09" db="EMBL/GenBank/DDBJ databases">
        <authorList>
            <person name="Sun Q."/>
            <person name="Zhou Y."/>
        </authorList>
    </citation>
    <scope>NUCLEOTIDE SEQUENCE</scope>
    <source>
        <strain evidence="2">CGMCC 1.14988</strain>
    </source>
</reference>
<dbReference type="InterPro" id="IPR011051">
    <property type="entry name" value="RmlC_Cupin_sf"/>
</dbReference>
<accession>A0A8J3ET63</accession>
<dbReference type="AlphaFoldDB" id="A0A8J3ET63"/>
<name>A0A8J3ET63_9ACTN</name>
<dbReference type="Gene3D" id="2.60.120.10">
    <property type="entry name" value="Jelly Rolls"/>
    <property type="match status" value="1"/>
</dbReference>
<proteinExistence type="predicted"/>
<dbReference type="EMBL" id="BMHA01000013">
    <property type="protein sequence ID" value="GGI08863.1"/>
    <property type="molecule type" value="Genomic_DNA"/>
</dbReference>
<protein>
    <recommendedName>
        <fullName evidence="4">Cupin domain-containing protein</fullName>
    </recommendedName>
</protein>
<dbReference type="Proteomes" id="UP000650511">
    <property type="component" value="Unassembled WGS sequence"/>
</dbReference>
<gene>
    <name evidence="2" type="ORF">GCM10011354_31210</name>
</gene>
<evidence type="ECO:0008006" key="4">
    <source>
        <dbReference type="Google" id="ProtNLM"/>
    </source>
</evidence>
<organism evidence="2 3">
    <name type="scientific">Egicoccus halophilus</name>
    <dbReference type="NCBI Taxonomy" id="1670830"/>
    <lineage>
        <taxon>Bacteria</taxon>
        <taxon>Bacillati</taxon>
        <taxon>Actinomycetota</taxon>
        <taxon>Nitriliruptoria</taxon>
        <taxon>Egicoccales</taxon>
        <taxon>Egicoccaceae</taxon>
        <taxon>Egicoccus</taxon>
    </lineage>
</organism>
<feature type="region of interest" description="Disordered" evidence="1">
    <location>
        <begin position="63"/>
        <end position="82"/>
    </location>
</feature>
<dbReference type="SUPFAM" id="SSF51182">
    <property type="entry name" value="RmlC-like cupins"/>
    <property type="match status" value="1"/>
</dbReference>
<evidence type="ECO:0000313" key="2">
    <source>
        <dbReference type="EMBL" id="GGI08863.1"/>
    </source>
</evidence>